<evidence type="ECO:0000313" key="2">
    <source>
        <dbReference type="EMBL" id="OJJ73762.1"/>
    </source>
</evidence>
<feature type="compositionally biased region" description="Basic and acidic residues" evidence="1">
    <location>
        <begin position="1"/>
        <end position="16"/>
    </location>
</feature>
<keyword evidence="3" id="KW-1185">Reference proteome</keyword>
<evidence type="ECO:0000313" key="3">
    <source>
        <dbReference type="Proteomes" id="UP000184499"/>
    </source>
</evidence>
<name>A0A1L9UQ29_ASPBC</name>
<dbReference type="VEuPathDB" id="FungiDB:ASPBRDRAFT_515572"/>
<dbReference type="RefSeq" id="XP_067481010.1">
    <property type="nucleotide sequence ID" value="XM_067626751.1"/>
</dbReference>
<dbReference type="GeneID" id="93579239"/>
<dbReference type="AlphaFoldDB" id="A0A1L9UQ29"/>
<proteinExistence type="predicted"/>
<evidence type="ECO:0000256" key="1">
    <source>
        <dbReference type="SAM" id="MobiDB-lite"/>
    </source>
</evidence>
<reference evidence="3" key="1">
    <citation type="journal article" date="2017" name="Genome Biol.">
        <title>Comparative genomics reveals high biological diversity and specific adaptations in the industrially and medically important fungal genus Aspergillus.</title>
        <authorList>
            <person name="de Vries R.P."/>
            <person name="Riley R."/>
            <person name="Wiebenga A."/>
            <person name="Aguilar-Osorio G."/>
            <person name="Amillis S."/>
            <person name="Uchima C.A."/>
            <person name="Anderluh G."/>
            <person name="Asadollahi M."/>
            <person name="Askin M."/>
            <person name="Barry K."/>
            <person name="Battaglia E."/>
            <person name="Bayram O."/>
            <person name="Benocci T."/>
            <person name="Braus-Stromeyer S.A."/>
            <person name="Caldana C."/>
            <person name="Canovas D."/>
            <person name="Cerqueira G.C."/>
            <person name="Chen F."/>
            <person name="Chen W."/>
            <person name="Choi C."/>
            <person name="Clum A."/>
            <person name="Dos Santos R.A."/>
            <person name="Damasio A.R."/>
            <person name="Diallinas G."/>
            <person name="Emri T."/>
            <person name="Fekete E."/>
            <person name="Flipphi M."/>
            <person name="Freyberg S."/>
            <person name="Gallo A."/>
            <person name="Gournas C."/>
            <person name="Habgood R."/>
            <person name="Hainaut M."/>
            <person name="Harispe M.L."/>
            <person name="Henrissat B."/>
            <person name="Hilden K.S."/>
            <person name="Hope R."/>
            <person name="Hossain A."/>
            <person name="Karabika E."/>
            <person name="Karaffa L."/>
            <person name="Karanyi Z."/>
            <person name="Krasevec N."/>
            <person name="Kuo A."/>
            <person name="Kusch H."/>
            <person name="LaButti K."/>
            <person name="Lagendijk E.L."/>
            <person name="Lapidus A."/>
            <person name="Levasseur A."/>
            <person name="Lindquist E."/>
            <person name="Lipzen A."/>
            <person name="Logrieco A.F."/>
            <person name="MacCabe A."/>
            <person name="Maekelae M.R."/>
            <person name="Malavazi I."/>
            <person name="Melin P."/>
            <person name="Meyer V."/>
            <person name="Mielnichuk N."/>
            <person name="Miskei M."/>
            <person name="Molnar A.P."/>
            <person name="Mule G."/>
            <person name="Ngan C.Y."/>
            <person name="Orejas M."/>
            <person name="Orosz E."/>
            <person name="Ouedraogo J.P."/>
            <person name="Overkamp K.M."/>
            <person name="Park H.-S."/>
            <person name="Perrone G."/>
            <person name="Piumi F."/>
            <person name="Punt P.J."/>
            <person name="Ram A.F."/>
            <person name="Ramon A."/>
            <person name="Rauscher S."/>
            <person name="Record E."/>
            <person name="Riano-Pachon D.M."/>
            <person name="Robert V."/>
            <person name="Roehrig J."/>
            <person name="Ruller R."/>
            <person name="Salamov A."/>
            <person name="Salih N.S."/>
            <person name="Samson R.A."/>
            <person name="Sandor E."/>
            <person name="Sanguinetti M."/>
            <person name="Schuetze T."/>
            <person name="Sepcic K."/>
            <person name="Shelest E."/>
            <person name="Sherlock G."/>
            <person name="Sophianopoulou V."/>
            <person name="Squina F.M."/>
            <person name="Sun H."/>
            <person name="Susca A."/>
            <person name="Todd R.B."/>
            <person name="Tsang A."/>
            <person name="Unkles S.E."/>
            <person name="van de Wiele N."/>
            <person name="van Rossen-Uffink D."/>
            <person name="Oliveira J.V."/>
            <person name="Vesth T.C."/>
            <person name="Visser J."/>
            <person name="Yu J.-H."/>
            <person name="Zhou M."/>
            <person name="Andersen M.R."/>
            <person name="Archer D.B."/>
            <person name="Baker S.E."/>
            <person name="Benoit I."/>
            <person name="Brakhage A.A."/>
            <person name="Braus G.H."/>
            <person name="Fischer R."/>
            <person name="Frisvad J.C."/>
            <person name="Goldman G.H."/>
            <person name="Houbraken J."/>
            <person name="Oakley B."/>
            <person name="Pocsi I."/>
            <person name="Scazzocchio C."/>
            <person name="Seiboth B."/>
            <person name="vanKuyk P.A."/>
            <person name="Wortman J."/>
            <person name="Dyer P.S."/>
            <person name="Grigoriev I.V."/>
        </authorList>
    </citation>
    <scope>NUCLEOTIDE SEQUENCE [LARGE SCALE GENOMIC DNA]</scope>
    <source>
        <strain evidence="3">CBS 101740 / IMI 381727 / IBT 21946</strain>
    </source>
</reference>
<accession>A0A1L9UQ29</accession>
<dbReference type="EMBL" id="KV878682">
    <property type="protein sequence ID" value="OJJ73762.1"/>
    <property type="molecule type" value="Genomic_DNA"/>
</dbReference>
<feature type="region of interest" description="Disordered" evidence="1">
    <location>
        <begin position="1"/>
        <end position="66"/>
    </location>
</feature>
<sequence>MDGHSASRLAKVREPSVDNQTPKSARRPERRKRDASGKWPKMRQQINTQPPTIIDHRAVRARAGQK</sequence>
<gene>
    <name evidence="2" type="ORF">ASPBRDRAFT_515572</name>
</gene>
<organism evidence="2 3">
    <name type="scientific">Aspergillus brasiliensis (strain CBS 101740 / IMI 381727 / IBT 21946)</name>
    <dbReference type="NCBI Taxonomy" id="767769"/>
    <lineage>
        <taxon>Eukaryota</taxon>
        <taxon>Fungi</taxon>
        <taxon>Dikarya</taxon>
        <taxon>Ascomycota</taxon>
        <taxon>Pezizomycotina</taxon>
        <taxon>Eurotiomycetes</taxon>
        <taxon>Eurotiomycetidae</taxon>
        <taxon>Eurotiales</taxon>
        <taxon>Aspergillaceae</taxon>
        <taxon>Aspergillus</taxon>
        <taxon>Aspergillus subgen. Circumdati</taxon>
    </lineage>
</organism>
<protein>
    <submittedName>
        <fullName evidence="2">Uncharacterized protein</fullName>
    </submittedName>
</protein>
<dbReference type="Proteomes" id="UP000184499">
    <property type="component" value="Unassembled WGS sequence"/>
</dbReference>